<dbReference type="KEGG" id="tpla:ElP_73380"/>
<proteinExistence type="predicted"/>
<reference evidence="1 2" key="1">
    <citation type="submission" date="2019-02" db="EMBL/GenBank/DDBJ databases">
        <title>Deep-cultivation of Planctomycetes and their phenomic and genomic characterization uncovers novel biology.</title>
        <authorList>
            <person name="Wiegand S."/>
            <person name="Jogler M."/>
            <person name="Boedeker C."/>
            <person name="Pinto D."/>
            <person name="Vollmers J."/>
            <person name="Rivas-Marin E."/>
            <person name="Kohn T."/>
            <person name="Peeters S.H."/>
            <person name="Heuer A."/>
            <person name="Rast P."/>
            <person name="Oberbeckmann S."/>
            <person name="Bunk B."/>
            <person name="Jeske O."/>
            <person name="Meyerdierks A."/>
            <person name="Storesund J.E."/>
            <person name="Kallscheuer N."/>
            <person name="Luecker S."/>
            <person name="Lage O.M."/>
            <person name="Pohl T."/>
            <person name="Merkel B.J."/>
            <person name="Hornburger P."/>
            <person name="Mueller R.-W."/>
            <person name="Bruemmer F."/>
            <person name="Labrenz M."/>
            <person name="Spormann A.M."/>
            <person name="Op den Camp H."/>
            <person name="Overmann J."/>
            <person name="Amann R."/>
            <person name="Jetten M.S.M."/>
            <person name="Mascher T."/>
            <person name="Medema M.H."/>
            <person name="Devos D.P."/>
            <person name="Kaster A.-K."/>
            <person name="Ovreas L."/>
            <person name="Rohde M."/>
            <person name="Galperin M.Y."/>
            <person name="Jogler C."/>
        </authorList>
    </citation>
    <scope>NUCLEOTIDE SEQUENCE [LARGE SCALE GENOMIC DNA]</scope>
    <source>
        <strain evidence="1 2">ElP</strain>
        <plasmid evidence="2">pelp_2</plasmid>
    </source>
</reference>
<evidence type="ECO:0000313" key="2">
    <source>
        <dbReference type="Proteomes" id="UP000317835"/>
    </source>
</evidence>
<dbReference type="Gene3D" id="3.30.200.20">
    <property type="entry name" value="Phosphorylase Kinase, domain 1"/>
    <property type="match status" value="1"/>
</dbReference>
<keyword evidence="1" id="KW-0614">Plasmid</keyword>
<dbReference type="EMBL" id="CP036428">
    <property type="protein sequence ID" value="QDV39372.1"/>
    <property type="molecule type" value="Genomic_DNA"/>
</dbReference>
<geneLocation type="plasmid" evidence="2">
    <name>pelp_2</name>
</geneLocation>
<protein>
    <submittedName>
        <fullName evidence="1">Uncharacterized protein</fullName>
    </submittedName>
</protein>
<dbReference type="SUPFAM" id="SSF56112">
    <property type="entry name" value="Protein kinase-like (PK-like)"/>
    <property type="match status" value="1"/>
</dbReference>
<gene>
    <name evidence="1" type="ORF">ElP_73380</name>
</gene>
<dbReference type="AlphaFoldDB" id="A0A518HEW5"/>
<accession>A0A518HEW5</accession>
<evidence type="ECO:0000313" key="1">
    <source>
        <dbReference type="EMBL" id="QDV39372.1"/>
    </source>
</evidence>
<sequence length="166" mass="17862">MTPGGDQRIAAIFEAARGCDPAGRAALLDGLCGGDAALRAAVERLLADDARASRDHFLTTADPRGREADAERPSPMRLRGLEVHLICPHCRNPIELVGLPAEAEVLCPACGSTFRLERESTASWSPRGGQRLDRFELIEAVGSGAFGTVYRARDPGYRPDCCENML</sequence>
<dbReference type="RefSeq" id="WP_145279605.1">
    <property type="nucleotide sequence ID" value="NZ_CP036428.1"/>
</dbReference>
<dbReference type="InterPro" id="IPR011009">
    <property type="entry name" value="Kinase-like_dom_sf"/>
</dbReference>
<name>A0A518HEW5_9BACT</name>
<dbReference type="Proteomes" id="UP000317835">
    <property type="component" value="Plasmid pElP_2"/>
</dbReference>
<keyword evidence="2" id="KW-1185">Reference proteome</keyword>
<organism evidence="1 2">
    <name type="scientific">Tautonia plasticadhaerens</name>
    <dbReference type="NCBI Taxonomy" id="2527974"/>
    <lineage>
        <taxon>Bacteria</taxon>
        <taxon>Pseudomonadati</taxon>
        <taxon>Planctomycetota</taxon>
        <taxon>Planctomycetia</taxon>
        <taxon>Isosphaerales</taxon>
        <taxon>Isosphaeraceae</taxon>
        <taxon>Tautonia</taxon>
    </lineage>
</organism>